<evidence type="ECO:0000256" key="6">
    <source>
        <dbReference type="ARBA" id="ARBA00022917"/>
    </source>
</evidence>
<dbReference type="InterPro" id="IPR014729">
    <property type="entry name" value="Rossmann-like_a/b/a_fold"/>
</dbReference>
<gene>
    <name evidence="9" type="ORF">E5P55_01035</name>
</gene>
<reference evidence="9 10" key="1">
    <citation type="journal article" date="2020" name="Sci. Rep.">
        <title>Morphology, ultrastructure, genomics, and phylogeny of Euplotes vanleeuwenhoeki sp. nov. and its ultra-reduced endosymbiont Candidatus Pinguicoccus supinus sp. nov.</title>
        <authorList>
            <person name="Serra V."/>
            <person name="Gammuto L."/>
            <person name="Nitla V."/>
            <person name="Castelli M."/>
            <person name="Lanzoni O."/>
            <person name="Sassera D."/>
            <person name="Bandi C."/>
            <person name="Sandeep B.V."/>
            <person name="Verni F."/>
            <person name="Modeo L."/>
            <person name="Petroni G."/>
        </authorList>
    </citation>
    <scope>NUCLEOTIDE SEQUENCE [LARGE SCALE GENOMIC DNA]</scope>
    <source>
        <strain evidence="9 10">KKR18_Esm</strain>
    </source>
</reference>
<dbReference type="GO" id="GO:0004823">
    <property type="term" value="F:leucine-tRNA ligase activity"/>
    <property type="evidence" value="ECO:0007669"/>
    <property type="project" value="UniProtKB-EC"/>
</dbReference>
<keyword evidence="10" id="KW-1185">Reference proteome</keyword>
<comment type="similarity">
    <text evidence="1">Belongs to the class-I aminoacyl-tRNA synthetase family.</text>
</comment>
<evidence type="ECO:0000256" key="1">
    <source>
        <dbReference type="ARBA" id="ARBA00005594"/>
    </source>
</evidence>
<keyword evidence="5" id="KW-0067">ATP-binding</keyword>
<dbReference type="GO" id="GO:0005524">
    <property type="term" value="F:ATP binding"/>
    <property type="evidence" value="ECO:0007669"/>
    <property type="project" value="UniProtKB-KW"/>
</dbReference>
<dbReference type="EC" id="6.1.1.4" evidence="2"/>
<dbReference type="InterPro" id="IPR015413">
    <property type="entry name" value="Methionyl/Leucyl_tRNA_Synth"/>
</dbReference>
<dbReference type="Proteomes" id="UP000594451">
    <property type="component" value="Chromosome"/>
</dbReference>
<evidence type="ECO:0000313" key="9">
    <source>
        <dbReference type="EMBL" id="QPJ58533.1"/>
    </source>
</evidence>
<dbReference type="KEGG" id="psup:E5P55_01035"/>
<name>A0A7T0BRR2_9BACT</name>
<keyword evidence="4" id="KW-0547">Nucleotide-binding</keyword>
<dbReference type="GO" id="GO:0005829">
    <property type="term" value="C:cytosol"/>
    <property type="evidence" value="ECO:0007669"/>
    <property type="project" value="TreeGrafter"/>
</dbReference>
<dbReference type="Gene3D" id="3.40.50.620">
    <property type="entry name" value="HUPs"/>
    <property type="match status" value="1"/>
</dbReference>
<evidence type="ECO:0000256" key="5">
    <source>
        <dbReference type="ARBA" id="ARBA00022840"/>
    </source>
</evidence>
<protein>
    <recommendedName>
        <fullName evidence="2">leucine--tRNA ligase</fullName>
        <ecNumber evidence="2">6.1.1.4</ecNumber>
    </recommendedName>
</protein>
<proteinExistence type="inferred from homology"/>
<feature type="domain" description="Methionyl/Leucyl tRNA synthetase" evidence="8">
    <location>
        <begin position="19"/>
        <end position="54"/>
    </location>
</feature>
<evidence type="ECO:0000256" key="2">
    <source>
        <dbReference type="ARBA" id="ARBA00013164"/>
    </source>
</evidence>
<evidence type="ECO:0000313" key="10">
    <source>
        <dbReference type="Proteomes" id="UP000594451"/>
    </source>
</evidence>
<keyword evidence="7" id="KW-0030">Aminoacyl-tRNA synthetase</keyword>
<evidence type="ECO:0000256" key="7">
    <source>
        <dbReference type="ARBA" id="ARBA00023146"/>
    </source>
</evidence>
<dbReference type="GO" id="GO:0006429">
    <property type="term" value="P:leucyl-tRNA aminoacylation"/>
    <property type="evidence" value="ECO:0007669"/>
    <property type="project" value="InterPro"/>
</dbReference>
<evidence type="ECO:0000256" key="3">
    <source>
        <dbReference type="ARBA" id="ARBA00022598"/>
    </source>
</evidence>
<dbReference type="EMBL" id="CP039370">
    <property type="protein sequence ID" value="QPJ58533.1"/>
    <property type="molecule type" value="Genomic_DNA"/>
</dbReference>
<dbReference type="SUPFAM" id="SSF52374">
    <property type="entry name" value="Nucleotidylyl transferase"/>
    <property type="match status" value="1"/>
</dbReference>
<keyword evidence="3" id="KW-0436">Ligase</keyword>
<organism evidence="9 10">
    <name type="scientific">Candidatus Pinguicoccus supinus</name>
    <dbReference type="NCBI Taxonomy" id="2529394"/>
    <lineage>
        <taxon>Bacteria</taxon>
        <taxon>Pseudomonadati</taxon>
        <taxon>Verrucomicrobiota</taxon>
        <taxon>Candidatus Pinguicoccus</taxon>
    </lineage>
</organism>
<accession>A0A7T0BRR2</accession>
<dbReference type="PANTHER" id="PTHR43740">
    <property type="entry name" value="LEUCYL-TRNA SYNTHETASE"/>
    <property type="match status" value="1"/>
</dbReference>
<dbReference type="Pfam" id="PF09334">
    <property type="entry name" value="tRNA-synt_1g"/>
    <property type="match status" value="1"/>
</dbReference>
<keyword evidence="6" id="KW-0648">Protein biosynthesis</keyword>
<sequence>MLNLTESDIKSNFFPLDMFPYPSSSGLHIGHPLGYLATDIISKYKRSLGNSVLHRMG</sequence>
<dbReference type="InterPro" id="IPR002302">
    <property type="entry name" value="Leu-tRNA-ligase"/>
</dbReference>
<evidence type="ECO:0000256" key="4">
    <source>
        <dbReference type="ARBA" id="ARBA00022741"/>
    </source>
</evidence>
<dbReference type="AlphaFoldDB" id="A0A7T0BRR2"/>
<evidence type="ECO:0000259" key="8">
    <source>
        <dbReference type="Pfam" id="PF09334"/>
    </source>
</evidence>
<dbReference type="PANTHER" id="PTHR43740:SF2">
    <property type="entry name" value="LEUCINE--TRNA LIGASE, MITOCHONDRIAL"/>
    <property type="match status" value="1"/>
</dbReference>